<organism evidence="1 2">
    <name type="scientific">Aquipluma nitroreducens</name>
    <dbReference type="NCBI Taxonomy" id="2010828"/>
    <lineage>
        <taxon>Bacteria</taxon>
        <taxon>Pseudomonadati</taxon>
        <taxon>Bacteroidota</taxon>
        <taxon>Bacteroidia</taxon>
        <taxon>Marinilabiliales</taxon>
        <taxon>Prolixibacteraceae</taxon>
        <taxon>Aquipluma</taxon>
    </lineage>
</organism>
<dbReference type="KEGG" id="anf:AQPE_3075"/>
<protein>
    <submittedName>
        <fullName evidence="1">Uncharacterized protein</fullName>
    </submittedName>
</protein>
<name>A0A5K7SBN8_9BACT</name>
<proteinExistence type="predicted"/>
<dbReference type="Proteomes" id="UP001193389">
    <property type="component" value="Chromosome"/>
</dbReference>
<sequence length="64" mass="7032">MIDESDTSISNPSAVIAGKSSVLVTVFILEISFSHEPNSIVSKTMNEKNVTSQIRNLFNFLNCI</sequence>
<evidence type="ECO:0000313" key="1">
    <source>
        <dbReference type="EMBL" id="BBE18905.1"/>
    </source>
</evidence>
<reference evidence="1" key="1">
    <citation type="journal article" date="2020" name="Int. J. Syst. Evol. Microbiol.">
        <title>Aquipluma nitroreducens gen. nov. sp. nov., a novel facultatively anaerobic bacterium isolated from a freshwater lake.</title>
        <authorList>
            <person name="Watanabe M."/>
            <person name="Kojima H."/>
            <person name="Fukui M."/>
        </authorList>
    </citation>
    <scope>NUCLEOTIDE SEQUENCE</scope>
    <source>
        <strain evidence="1">MeG22</strain>
    </source>
</reference>
<accession>A0A5K7SBN8</accession>
<evidence type="ECO:0000313" key="2">
    <source>
        <dbReference type="Proteomes" id="UP001193389"/>
    </source>
</evidence>
<gene>
    <name evidence="1" type="ORF">AQPE_3075</name>
</gene>
<dbReference type="AlphaFoldDB" id="A0A5K7SBN8"/>
<keyword evidence="2" id="KW-1185">Reference proteome</keyword>
<dbReference type="EMBL" id="AP018694">
    <property type="protein sequence ID" value="BBE18905.1"/>
    <property type="molecule type" value="Genomic_DNA"/>
</dbReference>